<dbReference type="SUPFAM" id="SSF51261">
    <property type="entry name" value="Duplicated hybrid motif"/>
    <property type="match status" value="1"/>
</dbReference>
<evidence type="ECO:0000256" key="1">
    <source>
        <dbReference type="SAM" id="MobiDB-lite"/>
    </source>
</evidence>
<comment type="caution">
    <text evidence="4">The sequence shown here is derived from an EMBL/GenBank/DDBJ whole genome shotgun (WGS) entry which is preliminary data.</text>
</comment>
<feature type="signal peptide" evidence="2">
    <location>
        <begin position="1"/>
        <end position="27"/>
    </location>
</feature>
<feature type="chain" id="PRO_5037426648" evidence="2">
    <location>
        <begin position="28"/>
        <end position="310"/>
    </location>
</feature>
<name>A0A918ADQ2_9ACTN</name>
<evidence type="ECO:0000256" key="2">
    <source>
        <dbReference type="SAM" id="SignalP"/>
    </source>
</evidence>
<dbReference type="Proteomes" id="UP000660745">
    <property type="component" value="Unassembled WGS sequence"/>
</dbReference>
<dbReference type="GO" id="GO:0004222">
    <property type="term" value="F:metalloendopeptidase activity"/>
    <property type="evidence" value="ECO:0007669"/>
    <property type="project" value="TreeGrafter"/>
</dbReference>
<dbReference type="InterPro" id="IPR050570">
    <property type="entry name" value="Cell_wall_metabolism_enzyme"/>
</dbReference>
<sequence length="310" mass="32071">MRKILIAGLCGVALPLVGMSAVGTASAAETEGVRAAAPTFQLPFPCNETWVGSTGSSAHTGSEIDFNGSATDGNADEGRTVVAAAAGKVVMSEYRTADGFGNVVKIRHSDGSVTLYAHLKKRHVSNGANVSQGQKIGEVGKTSAKYKMAAHLHYEQRTSSGKIVRASFNGATFGYPGQKIKSNNCGSGATPPKSTSTGSKPTGSNPYTPEQICGSGFKRVDSAALGSQGSVYLLYSAATGQNCVTTVRKSGSGKVSANAYLEVKGQKRATDAGSFQYYAGPVKAKALRTCVKWGGAIGSTKYDSLFEHCD</sequence>
<keyword evidence="2" id="KW-0732">Signal</keyword>
<dbReference type="PANTHER" id="PTHR21666">
    <property type="entry name" value="PEPTIDASE-RELATED"/>
    <property type="match status" value="1"/>
</dbReference>
<feature type="region of interest" description="Disordered" evidence="1">
    <location>
        <begin position="181"/>
        <end position="207"/>
    </location>
</feature>
<feature type="compositionally biased region" description="Low complexity" evidence="1">
    <location>
        <begin position="186"/>
        <end position="206"/>
    </location>
</feature>
<organism evidence="4 5">
    <name type="scientific">Nonomuraea glycinis</name>
    <dbReference type="NCBI Taxonomy" id="2047744"/>
    <lineage>
        <taxon>Bacteria</taxon>
        <taxon>Bacillati</taxon>
        <taxon>Actinomycetota</taxon>
        <taxon>Actinomycetes</taxon>
        <taxon>Streptosporangiales</taxon>
        <taxon>Streptosporangiaceae</taxon>
        <taxon>Nonomuraea</taxon>
    </lineage>
</organism>
<protein>
    <submittedName>
        <fullName evidence="4">Peptidase M23</fullName>
    </submittedName>
</protein>
<evidence type="ECO:0000259" key="3">
    <source>
        <dbReference type="Pfam" id="PF01551"/>
    </source>
</evidence>
<dbReference type="RefSeq" id="WP_189144128.1">
    <property type="nucleotide sequence ID" value="NZ_BMNK01000022.1"/>
</dbReference>
<dbReference type="AlphaFoldDB" id="A0A918ADQ2"/>
<dbReference type="CDD" id="cd12797">
    <property type="entry name" value="M23_peptidase"/>
    <property type="match status" value="1"/>
</dbReference>
<feature type="domain" description="M23ase beta-sheet core" evidence="3">
    <location>
        <begin position="71"/>
        <end position="159"/>
    </location>
</feature>
<gene>
    <name evidence="4" type="ORF">GCM10012278_81510</name>
</gene>
<dbReference type="Gene3D" id="2.70.70.10">
    <property type="entry name" value="Glucose Permease (Domain IIA)"/>
    <property type="match status" value="1"/>
</dbReference>
<accession>A0A918ADQ2</accession>
<reference evidence="4" key="1">
    <citation type="journal article" date="2014" name="Int. J. Syst. Evol. Microbiol.">
        <title>Complete genome sequence of Corynebacterium casei LMG S-19264T (=DSM 44701T), isolated from a smear-ripened cheese.</title>
        <authorList>
            <consortium name="US DOE Joint Genome Institute (JGI-PGF)"/>
            <person name="Walter F."/>
            <person name="Albersmeier A."/>
            <person name="Kalinowski J."/>
            <person name="Ruckert C."/>
        </authorList>
    </citation>
    <scope>NUCLEOTIDE SEQUENCE</scope>
    <source>
        <strain evidence="4">CGMCC 4.7430</strain>
    </source>
</reference>
<proteinExistence type="predicted"/>
<evidence type="ECO:0000313" key="4">
    <source>
        <dbReference type="EMBL" id="GGP16704.1"/>
    </source>
</evidence>
<dbReference type="Pfam" id="PF01551">
    <property type="entry name" value="Peptidase_M23"/>
    <property type="match status" value="1"/>
</dbReference>
<keyword evidence="5" id="KW-1185">Reference proteome</keyword>
<dbReference type="EMBL" id="BMNK01000022">
    <property type="protein sequence ID" value="GGP16704.1"/>
    <property type="molecule type" value="Genomic_DNA"/>
</dbReference>
<reference evidence="4" key="2">
    <citation type="submission" date="2020-09" db="EMBL/GenBank/DDBJ databases">
        <authorList>
            <person name="Sun Q."/>
            <person name="Zhou Y."/>
        </authorList>
    </citation>
    <scope>NUCLEOTIDE SEQUENCE</scope>
    <source>
        <strain evidence="4">CGMCC 4.7430</strain>
    </source>
</reference>
<dbReference type="InterPro" id="IPR011055">
    <property type="entry name" value="Dup_hybrid_motif"/>
</dbReference>
<evidence type="ECO:0000313" key="5">
    <source>
        <dbReference type="Proteomes" id="UP000660745"/>
    </source>
</evidence>
<dbReference type="InterPro" id="IPR016047">
    <property type="entry name" value="M23ase_b-sheet_dom"/>
</dbReference>
<dbReference type="PANTHER" id="PTHR21666:SF290">
    <property type="entry name" value="PEPTIDASE M23 DOMAIN PROTEIN"/>
    <property type="match status" value="1"/>
</dbReference>